<feature type="transmembrane region" description="Helical" evidence="6">
    <location>
        <begin position="184"/>
        <end position="209"/>
    </location>
</feature>
<keyword evidence="2" id="KW-1003">Cell membrane</keyword>
<evidence type="ECO:0000256" key="3">
    <source>
        <dbReference type="ARBA" id="ARBA00022692"/>
    </source>
</evidence>
<keyword evidence="4 6" id="KW-1133">Transmembrane helix</keyword>
<name>A0A0F9QS89_9ZZZZ</name>
<protein>
    <submittedName>
        <fullName evidence="7">Uncharacterized protein</fullName>
    </submittedName>
</protein>
<keyword evidence="5 6" id="KW-0472">Membrane</keyword>
<dbReference type="InterPro" id="IPR017039">
    <property type="entry name" value="Virul_fac_BrkB"/>
</dbReference>
<evidence type="ECO:0000256" key="1">
    <source>
        <dbReference type="ARBA" id="ARBA00004651"/>
    </source>
</evidence>
<feature type="transmembrane region" description="Helical" evidence="6">
    <location>
        <begin position="221"/>
        <end position="244"/>
    </location>
</feature>
<dbReference type="PANTHER" id="PTHR30213:SF1">
    <property type="entry name" value="INNER MEMBRANE PROTEIN YHJD"/>
    <property type="match status" value="1"/>
</dbReference>
<feature type="transmembrane region" description="Helical" evidence="6">
    <location>
        <begin position="256"/>
        <end position="277"/>
    </location>
</feature>
<evidence type="ECO:0000256" key="5">
    <source>
        <dbReference type="ARBA" id="ARBA00023136"/>
    </source>
</evidence>
<feature type="transmembrane region" description="Helical" evidence="6">
    <location>
        <begin position="150"/>
        <end position="172"/>
    </location>
</feature>
<feature type="transmembrane region" description="Helical" evidence="6">
    <location>
        <begin position="37"/>
        <end position="61"/>
    </location>
</feature>
<keyword evidence="3 6" id="KW-0812">Transmembrane</keyword>
<dbReference type="Pfam" id="PF03631">
    <property type="entry name" value="Virul_fac_BrkB"/>
    <property type="match status" value="1"/>
</dbReference>
<dbReference type="AlphaFoldDB" id="A0A0F9QS89"/>
<feature type="transmembrane region" description="Helical" evidence="6">
    <location>
        <begin position="100"/>
        <end position="119"/>
    </location>
</feature>
<evidence type="ECO:0000256" key="4">
    <source>
        <dbReference type="ARBA" id="ARBA00022989"/>
    </source>
</evidence>
<comment type="subcellular location">
    <subcellularLocation>
        <location evidence="1">Cell membrane</location>
        <topology evidence="1">Multi-pass membrane protein</topology>
    </subcellularLocation>
</comment>
<dbReference type="GO" id="GO:0005886">
    <property type="term" value="C:plasma membrane"/>
    <property type="evidence" value="ECO:0007669"/>
    <property type="project" value="UniProtKB-SubCell"/>
</dbReference>
<organism evidence="7">
    <name type="scientific">marine sediment metagenome</name>
    <dbReference type="NCBI Taxonomy" id="412755"/>
    <lineage>
        <taxon>unclassified sequences</taxon>
        <taxon>metagenomes</taxon>
        <taxon>ecological metagenomes</taxon>
    </lineage>
</organism>
<gene>
    <name evidence="7" type="ORF">LCGC14_0666070</name>
</gene>
<evidence type="ECO:0000313" key="7">
    <source>
        <dbReference type="EMBL" id="KKN47140.1"/>
    </source>
</evidence>
<dbReference type="PIRSF" id="PIRSF035875">
    <property type="entry name" value="RNase_BN"/>
    <property type="match status" value="1"/>
</dbReference>
<dbReference type="EMBL" id="LAZR01001293">
    <property type="protein sequence ID" value="KKN47140.1"/>
    <property type="molecule type" value="Genomic_DNA"/>
</dbReference>
<sequence length="304" mass="33514">MSETINHAKFKWGDVPSLLLQTYKEWMADEPFRLSAIVAYYAVLSLPALLVIILNAVGSIWGTEVVQGELTDEFTTALGADTAKAIESMIAESNNEKRNLISTIIGIATLIYGATGVFYQLKVSLNEIWAIKPNDSVPVRKIVIDRARSFAFILVIGFLLLISFIMTAAIAALNNFIASHLPDIVIYLAYVIDIVVSIGIVSLLFALMFKYLPDARIEWKTVWKGSILTAILFTLGKLLLSLYFTQMEPGSTYGAAGSVILILLWASYSCLILFFGAEFTKVYADRYGNGIRPSAIATKKEKSN</sequence>
<accession>A0A0F9QS89</accession>
<dbReference type="PANTHER" id="PTHR30213">
    <property type="entry name" value="INNER MEMBRANE PROTEIN YHJD"/>
    <property type="match status" value="1"/>
</dbReference>
<reference evidence="7" key="1">
    <citation type="journal article" date="2015" name="Nature">
        <title>Complex archaea that bridge the gap between prokaryotes and eukaryotes.</title>
        <authorList>
            <person name="Spang A."/>
            <person name="Saw J.H."/>
            <person name="Jorgensen S.L."/>
            <person name="Zaremba-Niedzwiedzka K."/>
            <person name="Martijn J."/>
            <person name="Lind A.E."/>
            <person name="van Eijk R."/>
            <person name="Schleper C."/>
            <person name="Guy L."/>
            <person name="Ettema T.J."/>
        </authorList>
    </citation>
    <scope>NUCLEOTIDE SEQUENCE</scope>
</reference>
<evidence type="ECO:0000256" key="2">
    <source>
        <dbReference type="ARBA" id="ARBA00022475"/>
    </source>
</evidence>
<proteinExistence type="predicted"/>
<evidence type="ECO:0000256" key="6">
    <source>
        <dbReference type="SAM" id="Phobius"/>
    </source>
</evidence>
<comment type="caution">
    <text evidence="7">The sequence shown here is derived from an EMBL/GenBank/DDBJ whole genome shotgun (WGS) entry which is preliminary data.</text>
</comment>